<keyword evidence="1" id="KW-0472">Membrane</keyword>
<name>A0A1S1MY90_9GAMM</name>
<dbReference type="Proteomes" id="UP000180253">
    <property type="component" value="Unassembled WGS sequence"/>
</dbReference>
<reference evidence="2 3" key="1">
    <citation type="submission" date="2016-10" db="EMBL/GenBank/DDBJ databases">
        <title>Pseudoalteromonas amylolytica sp. nov., isolated from the surface seawater.</title>
        <authorList>
            <person name="Wu Y.-H."/>
            <person name="Cheng H."/>
            <person name="Jin X.-B."/>
            <person name="Wang C.-S."/>
            <person name="Xu X.-W."/>
        </authorList>
    </citation>
    <scope>NUCLEOTIDE SEQUENCE [LARGE SCALE GENOMIC DNA]</scope>
    <source>
        <strain evidence="2 3">JCM 12483</strain>
    </source>
</reference>
<keyword evidence="1" id="KW-0812">Transmembrane</keyword>
<dbReference type="STRING" id="327939.BIW53_18610"/>
<accession>A0A1S1MY90</accession>
<evidence type="ECO:0000313" key="2">
    <source>
        <dbReference type="EMBL" id="OHU93750.1"/>
    </source>
</evidence>
<keyword evidence="1" id="KW-1133">Transmembrane helix</keyword>
<dbReference type="RefSeq" id="WP_070993531.1">
    <property type="nucleotide sequence ID" value="NZ_CBCSHD010000022.1"/>
</dbReference>
<gene>
    <name evidence="2" type="ORF">BIW53_18610</name>
</gene>
<dbReference type="EMBL" id="MNAN01000036">
    <property type="protein sequence ID" value="OHU93750.1"/>
    <property type="molecule type" value="Genomic_DNA"/>
</dbReference>
<organism evidence="2 3">
    <name type="scientific">Pseudoalteromonas byunsanensis</name>
    <dbReference type="NCBI Taxonomy" id="327939"/>
    <lineage>
        <taxon>Bacteria</taxon>
        <taxon>Pseudomonadati</taxon>
        <taxon>Pseudomonadota</taxon>
        <taxon>Gammaproteobacteria</taxon>
        <taxon>Alteromonadales</taxon>
        <taxon>Pseudoalteromonadaceae</taxon>
        <taxon>Pseudoalteromonas</taxon>
    </lineage>
</organism>
<protein>
    <submittedName>
        <fullName evidence="2">Uncharacterized protein</fullName>
    </submittedName>
</protein>
<evidence type="ECO:0000256" key="1">
    <source>
        <dbReference type="SAM" id="Phobius"/>
    </source>
</evidence>
<comment type="caution">
    <text evidence="2">The sequence shown here is derived from an EMBL/GenBank/DDBJ whole genome shotgun (WGS) entry which is preliminary data.</text>
</comment>
<sequence length="263" mass="29510">MSQPYSLKDKLVLGSLIALGATGGISFLIVPDHSEKLNNLLKLSPTTPYAVESTTFGVVELRQKNGVLGEFQHCLKSYKPIEWIAANEGERDEVSLIVNDQYRIGLQTAGRETFTFFVAKYSDVNSWRTHLFAVNCNLNQLNTWSEQTELSEIKALNDSSFYKELYISNENLKLPVTKGRLGRFYSCMKSYEPLGYKEVVAEEGLIKLNLDGGSELKGGHILNLGIKDNKAVSVLIEKYGYRDRTESVSKSYKIDCDLNLLDS</sequence>
<evidence type="ECO:0000313" key="3">
    <source>
        <dbReference type="Proteomes" id="UP000180253"/>
    </source>
</evidence>
<dbReference type="AlphaFoldDB" id="A0A1S1MY90"/>
<keyword evidence="3" id="KW-1185">Reference proteome</keyword>
<proteinExistence type="predicted"/>
<dbReference type="OrthoDB" id="6293173at2"/>
<feature type="transmembrane region" description="Helical" evidence="1">
    <location>
        <begin position="12"/>
        <end position="30"/>
    </location>
</feature>